<keyword evidence="2" id="KW-1133">Transmembrane helix</keyword>
<evidence type="ECO:0000256" key="1">
    <source>
        <dbReference type="SAM" id="MobiDB-lite"/>
    </source>
</evidence>
<accession>Q7UGN9</accession>
<dbReference type="HOGENOM" id="CLU_787266_0_0_0"/>
<sequence>MQRSRIRVTLRCPAKADTDNVATDRCRGSVSSKSHHLQARIMNFQTPAAEPSASQPSDTTPSDAQRSDASATETLADHFASIQAFGTDLPEEPPGRVLNWFRQVVTLLGITAFHGTLSFVASLCLLLTIRFLFFTSRAGIESILLFVAAVIVGGLIAATQLMIVCRYEEYPFHLLLARQLRRVIAGRRNPVVHPNEDGSRFCEIVPQERWNLLRLETASDLVWVRIDNNGVWMEGDRNRYHFGPSSILGAIPQSFTPAGGWTQLHAAMIYVRTPDGPEEIPLVYRDFRFANMKSSERRRQRDAMVNAICEIARGSEYEPIYVPTATNPSQASDTLGNNNPYAPPRMTSHTGA</sequence>
<evidence type="ECO:0000313" key="4">
    <source>
        <dbReference type="Proteomes" id="UP000001025"/>
    </source>
</evidence>
<keyword evidence="2" id="KW-0812">Transmembrane</keyword>
<organism evidence="3 4">
    <name type="scientific">Rhodopirellula baltica (strain DSM 10527 / NCIMB 13988 / SH1)</name>
    <dbReference type="NCBI Taxonomy" id="243090"/>
    <lineage>
        <taxon>Bacteria</taxon>
        <taxon>Pseudomonadati</taxon>
        <taxon>Planctomycetota</taxon>
        <taxon>Planctomycetia</taxon>
        <taxon>Pirellulales</taxon>
        <taxon>Pirellulaceae</taxon>
        <taxon>Rhodopirellula</taxon>
    </lineage>
</organism>
<feature type="region of interest" description="Disordered" evidence="1">
    <location>
        <begin position="322"/>
        <end position="352"/>
    </location>
</feature>
<feature type="transmembrane region" description="Helical" evidence="2">
    <location>
        <begin position="104"/>
        <end position="131"/>
    </location>
</feature>
<keyword evidence="2" id="KW-0472">Membrane</keyword>
<dbReference type="STRING" id="243090.RB5103"/>
<dbReference type="InParanoid" id="Q7UGN9"/>
<dbReference type="Proteomes" id="UP000001025">
    <property type="component" value="Chromosome"/>
</dbReference>
<feature type="compositionally biased region" description="Polar residues" evidence="1">
    <location>
        <begin position="324"/>
        <end position="340"/>
    </location>
</feature>
<dbReference type="AlphaFoldDB" id="Q7UGN9"/>
<name>Q7UGN9_RHOBA</name>
<dbReference type="OrthoDB" id="289693at2"/>
<dbReference type="EnsemblBacteria" id="CAD78290">
    <property type="protein sequence ID" value="CAD78290"/>
    <property type="gene ID" value="RB5103"/>
</dbReference>
<keyword evidence="4" id="KW-1185">Reference proteome</keyword>
<feature type="compositionally biased region" description="Polar residues" evidence="1">
    <location>
        <begin position="52"/>
        <end position="69"/>
    </location>
</feature>
<gene>
    <name evidence="3" type="ordered locus">RB5103</name>
</gene>
<dbReference type="PATRIC" id="fig|243090.15.peg.2439"/>
<evidence type="ECO:0000313" key="3">
    <source>
        <dbReference type="EMBL" id="CAD78290.1"/>
    </source>
</evidence>
<evidence type="ECO:0000256" key="2">
    <source>
        <dbReference type="SAM" id="Phobius"/>
    </source>
</evidence>
<proteinExistence type="predicted"/>
<feature type="region of interest" description="Disordered" evidence="1">
    <location>
        <begin position="47"/>
        <end position="69"/>
    </location>
</feature>
<reference evidence="3 4" key="1">
    <citation type="journal article" date="2003" name="Proc. Natl. Acad. Sci. U.S.A.">
        <title>Complete genome sequence of the marine planctomycete Pirellula sp. strain 1.</title>
        <authorList>
            <person name="Gloeckner F.O."/>
            <person name="Kube M."/>
            <person name="Bauer M."/>
            <person name="Teeling H."/>
            <person name="Lombardot T."/>
            <person name="Ludwig W."/>
            <person name="Gade D."/>
            <person name="Beck A."/>
            <person name="Borzym K."/>
            <person name="Heitmann K."/>
            <person name="Rabus R."/>
            <person name="Schlesner H."/>
            <person name="Amann R."/>
            <person name="Reinhardt R."/>
        </authorList>
    </citation>
    <scope>NUCLEOTIDE SEQUENCE [LARGE SCALE GENOMIC DNA]</scope>
    <source>
        <strain evidence="4">DSM 10527 / NCIMB 13988 / SH1</strain>
    </source>
</reference>
<feature type="transmembrane region" description="Helical" evidence="2">
    <location>
        <begin position="143"/>
        <end position="165"/>
    </location>
</feature>
<protein>
    <submittedName>
        <fullName evidence="3">Uncharacterized protein</fullName>
    </submittedName>
</protein>
<dbReference type="KEGG" id="rba:RB5103"/>
<dbReference type="EMBL" id="BX294141">
    <property type="protein sequence ID" value="CAD78290.1"/>
    <property type="molecule type" value="Genomic_DNA"/>
</dbReference>